<keyword evidence="3" id="KW-1185">Reference proteome</keyword>
<dbReference type="InterPro" id="IPR043128">
    <property type="entry name" value="Rev_trsase/Diguanyl_cyclase"/>
</dbReference>
<dbReference type="InterPro" id="IPR050469">
    <property type="entry name" value="Diguanylate_Cyclase"/>
</dbReference>
<dbReference type="PANTHER" id="PTHR45138">
    <property type="entry name" value="REGULATORY COMPONENTS OF SENSORY TRANSDUCTION SYSTEM"/>
    <property type="match status" value="1"/>
</dbReference>
<dbReference type="Pfam" id="PF09388">
    <property type="entry name" value="SpoOE-like"/>
    <property type="match status" value="1"/>
</dbReference>
<evidence type="ECO:0000313" key="3">
    <source>
        <dbReference type="Proteomes" id="UP000824633"/>
    </source>
</evidence>
<dbReference type="SUPFAM" id="SSF55073">
    <property type="entry name" value="Nucleotide cyclase"/>
    <property type="match status" value="1"/>
</dbReference>
<evidence type="ECO:0000259" key="1">
    <source>
        <dbReference type="PROSITE" id="PS50887"/>
    </source>
</evidence>
<sequence length="349" mass="41078">MNKLYEKAKEKLSLLDNMYDVIRIIDPINKNIINISNDEITKHKEKCYDMINKGEICDNCISMRVDIEKDTFVKLEYISNKIMLIVATPINIRGEMYVVEIIKDISSQNNKIASINYNFDEKFKTIIENMNEKIITDDLTGAYNRNYIEGRLPVDINNSIINEYLLSVIMIEIHDFENVNEEYGYKIGVEILKDLSELVNQLVLQNSYWIGRYSNNKFIVVLNNIDRKESDNILADIRDLLEDISFEFDDKIIKLKVSFGIYCSKNEIVHIKNILKELEKSIYEEKQKTLDKKTNKEEKLSILNYRIQELRNVLNEMCISLDDKAEYEQTLKISQELDELIVEYMKNVI</sequence>
<evidence type="ECO:0000313" key="2">
    <source>
        <dbReference type="EMBL" id="BCZ45987.1"/>
    </source>
</evidence>
<dbReference type="InterPro" id="IPR036638">
    <property type="entry name" value="HLH_DNA-bd_sf"/>
</dbReference>
<feature type="domain" description="GGDEF" evidence="1">
    <location>
        <begin position="164"/>
        <end position="298"/>
    </location>
</feature>
<reference evidence="3" key="1">
    <citation type="submission" date="2021-07" db="EMBL/GenBank/DDBJ databases">
        <title>Complete genome sequencing of a Clostridium isolate.</title>
        <authorList>
            <person name="Ueki A."/>
            <person name="Tonouchi A."/>
        </authorList>
    </citation>
    <scope>NUCLEOTIDE SEQUENCE [LARGE SCALE GENOMIC DNA]</scope>
    <source>
        <strain evidence="3">C5S11</strain>
    </source>
</reference>
<dbReference type="CDD" id="cd01949">
    <property type="entry name" value="GGDEF"/>
    <property type="match status" value="1"/>
</dbReference>
<proteinExistence type="predicted"/>
<gene>
    <name evidence="2" type="ORF">psyc5s11_20540</name>
</gene>
<dbReference type="Pfam" id="PF00990">
    <property type="entry name" value="GGDEF"/>
    <property type="match status" value="1"/>
</dbReference>
<accession>A0ABM7TAK5</accession>
<dbReference type="Proteomes" id="UP000824633">
    <property type="component" value="Chromosome"/>
</dbReference>
<dbReference type="RefSeq" id="WP_224037514.1">
    <property type="nucleotide sequence ID" value="NZ_AP024849.1"/>
</dbReference>
<name>A0ABM7TAK5_9CLOT</name>
<dbReference type="Gene3D" id="3.30.70.270">
    <property type="match status" value="1"/>
</dbReference>
<dbReference type="Gene3D" id="4.10.280.10">
    <property type="entry name" value="Helix-loop-helix DNA-binding domain"/>
    <property type="match status" value="1"/>
</dbReference>
<dbReference type="SMART" id="SM00267">
    <property type="entry name" value="GGDEF"/>
    <property type="match status" value="1"/>
</dbReference>
<dbReference type="EMBL" id="AP024849">
    <property type="protein sequence ID" value="BCZ45987.1"/>
    <property type="molecule type" value="Genomic_DNA"/>
</dbReference>
<dbReference type="PANTHER" id="PTHR45138:SF9">
    <property type="entry name" value="DIGUANYLATE CYCLASE DGCM-RELATED"/>
    <property type="match status" value="1"/>
</dbReference>
<protein>
    <recommendedName>
        <fullName evidence="1">GGDEF domain-containing protein</fullName>
    </recommendedName>
</protein>
<dbReference type="InterPro" id="IPR029787">
    <property type="entry name" value="Nucleotide_cyclase"/>
</dbReference>
<dbReference type="NCBIfam" id="TIGR00254">
    <property type="entry name" value="GGDEF"/>
    <property type="match status" value="1"/>
</dbReference>
<dbReference type="InterPro" id="IPR000160">
    <property type="entry name" value="GGDEF_dom"/>
</dbReference>
<organism evidence="2 3">
    <name type="scientific">Clostridium gelidum</name>
    <dbReference type="NCBI Taxonomy" id="704125"/>
    <lineage>
        <taxon>Bacteria</taxon>
        <taxon>Bacillati</taxon>
        <taxon>Bacillota</taxon>
        <taxon>Clostridia</taxon>
        <taxon>Eubacteriales</taxon>
        <taxon>Clostridiaceae</taxon>
        <taxon>Clostridium</taxon>
    </lineage>
</organism>
<dbReference type="InterPro" id="IPR037208">
    <property type="entry name" value="Spo0E-like_sf"/>
</dbReference>
<dbReference type="PROSITE" id="PS50887">
    <property type="entry name" value="GGDEF"/>
    <property type="match status" value="1"/>
</dbReference>
<dbReference type="InterPro" id="IPR018540">
    <property type="entry name" value="Spo0E-like"/>
</dbReference>
<dbReference type="SUPFAM" id="SSF140500">
    <property type="entry name" value="BAS1536-like"/>
    <property type="match status" value="1"/>
</dbReference>